<feature type="transmembrane region" description="Helical" evidence="6">
    <location>
        <begin position="125"/>
        <end position="145"/>
    </location>
</feature>
<feature type="domain" description="Phosphatidic acid phosphatase type 2/haloperoxidase" evidence="7">
    <location>
        <begin position="174"/>
        <end position="315"/>
    </location>
</feature>
<feature type="transmembrane region" description="Helical" evidence="6">
    <location>
        <begin position="166"/>
        <end position="190"/>
    </location>
</feature>
<name>A0A016WTR4_9BILA</name>
<comment type="similarity">
    <text evidence="2">Belongs to the PA-phosphatase related phosphoesterase family.</text>
</comment>
<gene>
    <name evidence="8" type="primary">Acey_s0531.g3013</name>
    <name evidence="8" type="synonym">Acey-T28D9.3</name>
    <name evidence="8" type="ORF">Y032_0531g3013</name>
</gene>
<dbReference type="GO" id="GO:0007165">
    <property type="term" value="P:signal transduction"/>
    <property type="evidence" value="ECO:0007669"/>
    <property type="project" value="TreeGrafter"/>
</dbReference>
<dbReference type="GO" id="GO:0006644">
    <property type="term" value="P:phospholipid metabolic process"/>
    <property type="evidence" value="ECO:0007669"/>
    <property type="project" value="InterPro"/>
</dbReference>
<comment type="caution">
    <text evidence="8">The sequence shown here is derived from an EMBL/GenBank/DDBJ whole genome shotgun (WGS) entry which is preliminary data.</text>
</comment>
<dbReference type="Pfam" id="PF01569">
    <property type="entry name" value="PAP2"/>
    <property type="match status" value="1"/>
</dbReference>
<dbReference type="GO" id="GO:0008195">
    <property type="term" value="F:phosphatidate phosphatase activity"/>
    <property type="evidence" value="ECO:0007669"/>
    <property type="project" value="TreeGrafter"/>
</dbReference>
<reference evidence="9" key="1">
    <citation type="journal article" date="2015" name="Nat. Genet.">
        <title>The genome and transcriptome of the zoonotic hookworm Ancylostoma ceylanicum identify infection-specific gene families.</title>
        <authorList>
            <person name="Schwarz E.M."/>
            <person name="Hu Y."/>
            <person name="Antoshechkin I."/>
            <person name="Miller M.M."/>
            <person name="Sternberg P.W."/>
            <person name="Aroian R.V."/>
        </authorList>
    </citation>
    <scope>NUCLEOTIDE SEQUENCE</scope>
    <source>
        <strain evidence="9">HY135</strain>
    </source>
</reference>
<dbReference type="Proteomes" id="UP000024635">
    <property type="component" value="Unassembled WGS sequence"/>
</dbReference>
<evidence type="ECO:0000256" key="3">
    <source>
        <dbReference type="ARBA" id="ARBA00022692"/>
    </source>
</evidence>
<dbReference type="GO" id="GO:0005886">
    <property type="term" value="C:plasma membrane"/>
    <property type="evidence" value="ECO:0007669"/>
    <property type="project" value="TreeGrafter"/>
</dbReference>
<dbReference type="EMBL" id="JARK01000131">
    <property type="protein sequence ID" value="EYC42428.1"/>
    <property type="molecule type" value="Genomic_DNA"/>
</dbReference>
<dbReference type="PANTHER" id="PTHR10165:SF103">
    <property type="entry name" value="PHOSPHOLIPID PHOSPHATASE HOMOLOG 1.2 HOMOLOG"/>
    <property type="match status" value="1"/>
</dbReference>
<dbReference type="AlphaFoldDB" id="A0A016WTR4"/>
<accession>A0A016WTR4</accession>
<evidence type="ECO:0000256" key="1">
    <source>
        <dbReference type="ARBA" id="ARBA00004141"/>
    </source>
</evidence>
<evidence type="ECO:0000256" key="5">
    <source>
        <dbReference type="ARBA" id="ARBA00023136"/>
    </source>
</evidence>
<dbReference type="SMART" id="SM00014">
    <property type="entry name" value="acidPPc"/>
    <property type="match status" value="1"/>
</dbReference>
<organism evidence="8 9">
    <name type="scientific">Ancylostoma ceylanicum</name>
    <dbReference type="NCBI Taxonomy" id="53326"/>
    <lineage>
        <taxon>Eukaryota</taxon>
        <taxon>Metazoa</taxon>
        <taxon>Ecdysozoa</taxon>
        <taxon>Nematoda</taxon>
        <taxon>Chromadorea</taxon>
        <taxon>Rhabditida</taxon>
        <taxon>Rhabditina</taxon>
        <taxon>Rhabditomorpha</taxon>
        <taxon>Strongyloidea</taxon>
        <taxon>Ancylostomatidae</taxon>
        <taxon>Ancylostomatinae</taxon>
        <taxon>Ancylostoma</taxon>
    </lineage>
</organism>
<dbReference type="SUPFAM" id="SSF48317">
    <property type="entry name" value="Acid phosphatase/Vanadium-dependent haloperoxidase"/>
    <property type="match status" value="1"/>
</dbReference>
<feature type="transmembrane region" description="Helical" evidence="6">
    <location>
        <begin position="266"/>
        <end position="288"/>
    </location>
</feature>
<dbReference type="GO" id="GO:0046839">
    <property type="term" value="P:phospholipid dephosphorylation"/>
    <property type="evidence" value="ECO:0007669"/>
    <property type="project" value="TreeGrafter"/>
</dbReference>
<dbReference type="Gene3D" id="1.20.144.10">
    <property type="entry name" value="Phosphatidic acid phosphatase type 2/haloperoxidase"/>
    <property type="match status" value="1"/>
</dbReference>
<dbReference type="PANTHER" id="PTHR10165">
    <property type="entry name" value="LIPID PHOSPHATE PHOSPHATASE"/>
    <property type="match status" value="1"/>
</dbReference>
<feature type="transmembrane region" description="Helical" evidence="6">
    <location>
        <begin position="300"/>
        <end position="319"/>
    </location>
</feature>
<dbReference type="STRING" id="53326.A0A016WTR4"/>
<keyword evidence="4 6" id="KW-1133">Transmembrane helix</keyword>
<dbReference type="InterPro" id="IPR036938">
    <property type="entry name" value="PAP2/HPO_sf"/>
</dbReference>
<keyword evidence="3 6" id="KW-0812">Transmembrane</keyword>
<evidence type="ECO:0000256" key="4">
    <source>
        <dbReference type="ARBA" id="ARBA00022989"/>
    </source>
</evidence>
<sequence length="374" mass="41778">MAGVCFPRNSPRTGKQRVVDTARNRWVIEEAVRYRCSAQCRKLLLSGGESPTTVPIMEEPVLGSNSEKVINGYAFLADTILLIGFGLIGGFLIPSITGTFHRGFFCNDQSIQYPYKNDTVTPTVLFLYSFLAMILTIIATEFYRAKKSTRVSTPYHRIGNTSIHFVVVKIITYIGYSLIGFMCVLVLTNITKSCVGRLRPHFLDVCKPINITCHSDEYYNNYTCSGDPVKVEEARKSFFSGHSSISMYASTFTALYLLFRMPCNSLGRVAVPIMQTAFLSTGLLISLSRINDNKHHWSDVIIGVFVGIFAAAYTCFVWAGMSNNNGEEVLPLHRPHVNYVDPSAAISNGTIMEYAISEQESMQTERRNQAPDKQ</sequence>
<proteinExistence type="inferred from homology"/>
<evidence type="ECO:0000313" key="8">
    <source>
        <dbReference type="EMBL" id="EYC42428.1"/>
    </source>
</evidence>
<keyword evidence="5 6" id="KW-0472">Membrane</keyword>
<evidence type="ECO:0000313" key="9">
    <source>
        <dbReference type="Proteomes" id="UP000024635"/>
    </source>
</evidence>
<dbReference type="CDD" id="cd03384">
    <property type="entry name" value="PAP2_wunen"/>
    <property type="match status" value="1"/>
</dbReference>
<comment type="subcellular location">
    <subcellularLocation>
        <location evidence="1">Membrane</location>
        <topology evidence="1">Multi-pass membrane protein</topology>
    </subcellularLocation>
</comment>
<dbReference type="InterPro" id="IPR043216">
    <property type="entry name" value="PAP-like"/>
</dbReference>
<dbReference type="InterPro" id="IPR000326">
    <property type="entry name" value="PAP2/HPO"/>
</dbReference>
<feature type="transmembrane region" description="Helical" evidence="6">
    <location>
        <begin position="73"/>
        <end position="93"/>
    </location>
</feature>
<evidence type="ECO:0000256" key="2">
    <source>
        <dbReference type="ARBA" id="ARBA00008816"/>
    </source>
</evidence>
<evidence type="ECO:0000259" key="7">
    <source>
        <dbReference type="SMART" id="SM00014"/>
    </source>
</evidence>
<evidence type="ECO:0000256" key="6">
    <source>
        <dbReference type="SAM" id="Phobius"/>
    </source>
</evidence>
<dbReference type="OrthoDB" id="8907274at2759"/>
<keyword evidence="9" id="KW-1185">Reference proteome</keyword>
<protein>
    <recommendedName>
        <fullName evidence="7">Phosphatidic acid phosphatase type 2/haloperoxidase domain-containing protein</fullName>
    </recommendedName>
</protein>